<keyword evidence="8" id="KW-0131">Cell cycle</keyword>
<keyword evidence="6" id="KW-0175">Coiled coil</keyword>
<dbReference type="Proteomes" id="UP000294599">
    <property type="component" value="Unassembled WGS sequence"/>
</dbReference>
<evidence type="ECO:0000256" key="2">
    <source>
        <dbReference type="ARBA" id="ARBA00010074"/>
    </source>
</evidence>
<reference evidence="12 13" key="1">
    <citation type="submission" date="2019-03" db="EMBL/GenBank/DDBJ databases">
        <title>Genomic Encyclopedia of Type Strains, Phase IV (KMG-IV): sequencing the most valuable type-strain genomes for metagenomic binning, comparative biology and taxonomic classification.</title>
        <authorList>
            <person name="Goeker M."/>
        </authorList>
    </citation>
    <scope>NUCLEOTIDE SEQUENCE [LARGE SCALE GENOMIC DNA]</scope>
    <source>
        <strain evidence="12 13">DSM 21944</strain>
    </source>
</reference>
<protein>
    <recommendedName>
        <fullName evidence="3">Cell division protein ZapA</fullName>
    </recommendedName>
    <alternativeName>
        <fullName evidence="11">Z ring-associated protein ZapA</fullName>
    </alternativeName>
</protein>
<keyword evidence="5 12" id="KW-0132">Cell division</keyword>
<dbReference type="SUPFAM" id="SSF102829">
    <property type="entry name" value="Cell division protein ZapA-like"/>
    <property type="match status" value="1"/>
</dbReference>
<dbReference type="GO" id="GO:0000917">
    <property type="term" value="P:division septum assembly"/>
    <property type="evidence" value="ECO:0007669"/>
    <property type="project" value="UniProtKB-KW"/>
</dbReference>
<dbReference type="AlphaFoldDB" id="A0A4R3LJA4"/>
<comment type="subcellular location">
    <subcellularLocation>
        <location evidence="1">Cytoplasm</location>
    </subcellularLocation>
</comment>
<keyword evidence="4" id="KW-0963">Cytoplasm</keyword>
<sequence>MSESAPNTVSVSILDRDYLVACPPGEREALLAAARLLDTRLRDMRQHNRSATLERLAIMVALNLAHEQQQHSARADAVSGDVGQELARLLQRVDRVLGDD</sequence>
<dbReference type="PANTHER" id="PTHR34981">
    <property type="entry name" value="CELL DIVISION PROTEIN ZAPA"/>
    <property type="match status" value="1"/>
</dbReference>
<keyword evidence="7" id="KW-0717">Septation</keyword>
<evidence type="ECO:0000313" key="13">
    <source>
        <dbReference type="Proteomes" id="UP000294599"/>
    </source>
</evidence>
<dbReference type="GO" id="GO:0043093">
    <property type="term" value="P:FtsZ-dependent cytokinesis"/>
    <property type="evidence" value="ECO:0007669"/>
    <property type="project" value="TreeGrafter"/>
</dbReference>
<accession>A0A4R3LJA4</accession>
<evidence type="ECO:0000256" key="10">
    <source>
        <dbReference type="ARBA" id="ARBA00026068"/>
    </source>
</evidence>
<dbReference type="RefSeq" id="WP_123522755.1">
    <property type="nucleotide sequence ID" value="NZ_JBHLWF010000007.1"/>
</dbReference>
<proteinExistence type="inferred from homology"/>
<name>A0A4R3LJA4_9GAMM</name>
<dbReference type="EMBL" id="SMAF01000003">
    <property type="protein sequence ID" value="TCT00244.1"/>
    <property type="molecule type" value="Genomic_DNA"/>
</dbReference>
<evidence type="ECO:0000256" key="4">
    <source>
        <dbReference type="ARBA" id="ARBA00022490"/>
    </source>
</evidence>
<dbReference type="GO" id="GO:0030428">
    <property type="term" value="C:cell septum"/>
    <property type="evidence" value="ECO:0007669"/>
    <property type="project" value="TreeGrafter"/>
</dbReference>
<evidence type="ECO:0000256" key="6">
    <source>
        <dbReference type="ARBA" id="ARBA00023054"/>
    </source>
</evidence>
<comment type="subunit">
    <text evidence="10">Homodimer. Interacts with FtsZ.</text>
</comment>
<comment type="similarity">
    <text evidence="2">Belongs to the ZapA family. Type 1 subfamily.</text>
</comment>
<evidence type="ECO:0000256" key="11">
    <source>
        <dbReference type="ARBA" id="ARBA00033158"/>
    </source>
</evidence>
<dbReference type="InterPro" id="IPR007838">
    <property type="entry name" value="Cell_div_ZapA-like"/>
</dbReference>
<evidence type="ECO:0000313" key="12">
    <source>
        <dbReference type="EMBL" id="TCT00244.1"/>
    </source>
</evidence>
<dbReference type="GO" id="GO:0005829">
    <property type="term" value="C:cytosol"/>
    <property type="evidence" value="ECO:0007669"/>
    <property type="project" value="TreeGrafter"/>
</dbReference>
<gene>
    <name evidence="12" type="ORF">EDC25_10311</name>
</gene>
<evidence type="ECO:0000256" key="9">
    <source>
        <dbReference type="ARBA" id="ARBA00024910"/>
    </source>
</evidence>
<dbReference type="GO" id="GO:0000921">
    <property type="term" value="P:septin ring assembly"/>
    <property type="evidence" value="ECO:0007669"/>
    <property type="project" value="TreeGrafter"/>
</dbReference>
<dbReference type="Pfam" id="PF05164">
    <property type="entry name" value="ZapA"/>
    <property type="match status" value="1"/>
</dbReference>
<organism evidence="12 13">
    <name type="scientific">Pseudofulvimonas gallinarii</name>
    <dbReference type="NCBI Taxonomy" id="634155"/>
    <lineage>
        <taxon>Bacteria</taxon>
        <taxon>Pseudomonadati</taxon>
        <taxon>Pseudomonadota</taxon>
        <taxon>Gammaproteobacteria</taxon>
        <taxon>Lysobacterales</taxon>
        <taxon>Rhodanobacteraceae</taxon>
        <taxon>Pseudofulvimonas</taxon>
    </lineage>
</organism>
<dbReference type="Gene3D" id="1.20.5.50">
    <property type="match status" value="1"/>
</dbReference>
<evidence type="ECO:0000256" key="5">
    <source>
        <dbReference type="ARBA" id="ARBA00022618"/>
    </source>
</evidence>
<dbReference type="Gene3D" id="3.30.160.880">
    <property type="entry name" value="Cell division protein ZapA protomer, N-terminal domain"/>
    <property type="match status" value="1"/>
</dbReference>
<comment type="caution">
    <text evidence="12">The sequence shown here is derived from an EMBL/GenBank/DDBJ whole genome shotgun (WGS) entry which is preliminary data.</text>
</comment>
<dbReference type="GO" id="GO:0032153">
    <property type="term" value="C:cell division site"/>
    <property type="evidence" value="ECO:0007669"/>
    <property type="project" value="TreeGrafter"/>
</dbReference>
<comment type="function">
    <text evidence="9">Activator of cell division through the inhibition of FtsZ GTPase activity, therefore promoting FtsZ assembly into bundles of protofilaments necessary for the formation of the division Z ring. It is recruited early at mid-cell but it is not essential for cell division.</text>
</comment>
<dbReference type="OrthoDB" id="5772359at2"/>
<dbReference type="InterPro" id="IPR036192">
    <property type="entry name" value="Cell_div_ZapA-like_sf"/>
</dbReference>
<dbReference type="InterPro" id="IPR042233">
    <property type="entry name" value="Cell_div_ZapA_N"/>
</dbReference>
<evidence type="ECO:0000256" key="8">
    <source>
        <dbReference type="ARBA" id="ARBA00023306"/>
    </source>
</evidence>
<evidence type="ECO:0000256" key="7">
    <source>
        <dbReference type="ARBA" id="ARBA00023210"/>
    </source>
</evidence>
<dbReference type="PANTHER" id="PTHR34981:SF1">
    <property type="entry name" value="CELL DIVISION PROTEIN ZAPA"/>
    <property type="match status" value="1"/>
</dbReference>
<evidence type="ECO:0000256" key="1">
    <source>
        <dbReference type="ARBA" id="ARBA00004496"/>
    </source>
</evidence>
<evidence type="ECO:0000256" key="3">
    <source>
        <dbReference type="ARBA" id="ARBA00015195"/>
    </source>
</evidence>
<keyword evidence="13" id="KW-1185">Reference proteome</keyword>